<sequence length="597" mass="63730">MSASTSLLSTDPSTQPQQNLRDHILEALSKHPGTREFHVHALVSAPRRNYELYPFAQPRPRVWMQDILVLLSEQPLAGSNSGTNAANGTDELPPRPSTPPPRSERPPRVLVSAIEAAMYIVPSTACGILYISKVDSTGHASAPSPTAALMRAVLSYFVDPATRPAPARELVRHLYVHVFARAQGQYLFSGSVDWPGKKPLTDKGLCAWWRRVLGRVAGEAVAKAEKGKGRSGGEEKLKTKMYYILPGFAALEAEHALRIAAPAGAPEAALPAGLQWVYGHPYVQTDGTPLPCPQPPVQPEEESEGEGGLKRKYLHGNLNLGAIIPSFDDDPKSRFMDEIAYTTDGDVKSPQRKRARTAVDMVGRAGSGLLPALGNVLAENAKNGDEGAKEGGGGVPVIVVAEKEKEKERPLGELGKVTPDEFWERMSFRQECVAGAVTGFFTLVVSSSGRGEGEGSGAPVAAAVLGPQAGQVSGQIHKRILGTLLTGVEFSTAERAAWGTETVEGAIRGLCEGGPVPVAARDRGLLEVPRTPPPRRRGLPAVADVTPNPFPEAVATASTYTEWIYGRTVTRNAVGVRAEVAGPAVRELAVRRKKKAI</sequence>
<name>A0A9P5Z863_9AGAR</name>
<keyword evidence="3" id="KW-0808">Transferase</keyword>
<evidence type="ECO:0000256" key="7">
    <source>
        <dbReference type="ARBA" id="ARBA00023163"/>
    </source>
</evidence>
<reference evidence="11" key="1">
    <citation type="submission" date="2020-11" db="EMBL/GenBank/DDBJ databases">
        <authorList>
            <consortium name="DOE Joint Genome Institute"/>
            <person name="Ahrendt S."/>
            <person name="Riley R."/>
            <person name="Andreopoulos W."/>
            <person name="Labutti K."/>
            <person name="Pangilinan J."/>
            <person name="Ruiz-Duenas F.J."/>
            <person name="Barrasa J.M."/>
            <person name="Sanchez-Garcia M."/>
            <person name="Camarero S."/>
            <person name="Miyauchi S."/>
            <person name="Serrano A."/>
            <person name="Linde D."/>
            <person name="Babiker R."/>
            <person name="Drula E."/>
            <person name="Ayuso-Fernandez I."/>
            <person name="Pacheco R."/>
            <person name="Padilla G."/>
            <person name="Ferreira P."/>
            <person name="Barriuso J."/>
            <person name="Kellner H."/>
            <person name="Castanera R."/>
            <person name="Alfaro M."/>
            <person name="Ramirez L."/>
            <person name="Pisabarro A.G."/>
            <person name="Kuo A."/>
            <person name="Tritt A."/>
            <person name="Lipzen A."/>
            <person name="He G."/>
            <person name="Yan M."/>
            <person name="Ng V."/>
            <person name="Cullen D."/>
            <person name="Martin F."/>
            <person name="Rosso M.-N."/>
            <person name="Henrissat B."/>
            <person name="Hibbett D."/>
            <person name="Martinez A.T."/>
            <person name="Grigoriev I.V."/>
        </authorList>
    </citation>
    <scope>NUCLEOTIDE SEQUENCE</scope>
    <source>
        <strain evidence="11">CIRM-BRFM 674</strain>
    </source>
</reference>
<dbReference type="EC" id="2.3.1.48" evidence="2"/>
<feature type="compositionally biased region" description="Polar residues" evidence="10">
    <location>
        <begin position="78"/>
        <end position="87"/>
    </location>
</feature>
<comment type="caution">
    <text evidence="11">The sequence shown here is derived from an EMBL/GenBank/DDBJ whole genome shotgun (WGS) entry which is preliminary data.</text>
</comment>
<keyword evidence="8" id="KW-0539">Nucleus</keyword>
<evidence type="ECO:0000256" key="5">
    <source>
        <dbReference type="ARBA" id="ARBA00022990"/>
    </source>
</evidence>
<gene>
    <name evidence="11" type="ORF">BDN70DRAFT_931099</name>
</gene>
<keyword evidence="4" id="KW-0227">DNA damage</keyword>
<dbReference type="GO" id="GO:0006355">
    <property type="term" value="P:regulation of DNA-templated transcription"/>
    <property type="evidence" value="ECO:0007669"/>
    <property type="project" value="InterPro"/>
</dbReference>
<evidence type="ECO:0000256" key="9">
    <source>
        <dbReference type="ARBA" id="ARBA00048940"/>
    </source>
</evidence>
<dbReference type="AlphaFoldDB" id="A0A9P5Z863"/>
<evidence type="ECO:0000256" key="3">
    <source>
        <dbReference type="ARBA" id="ARBA00022679"/>
    </source>
</evidence>
<proteinExistence type="predicted"/>
<evidence type="ECO:0000256" key="10">
    <source>
        <dbReference type="SAM" id="MobiDB-lite"/>
    </source>
</evidence>
<dbReference type="PROSITE" id="PS51728">
    <property type="entry name" value="RTT109_HAT"/>
    <property type="match status" value="1"/>
</dbReference>
<dbReference type="OrthoDB" id="3361892at2759"/>
<accession>A0A9P5Z863</accession>
<organism evidence="11 12">
    <name type="scientific">Pholiota conissans</name>
    <dbReference type="NCBI Taxonomy" id="109636"/>
    <lineage>
        <taxon>Eukaryota</taxon>
        <taxon>Fungi</taxon>
        <taxon>Dikarya</taxon>
        <taxon>Basidiomycota</taxon>
        <taxon>Agaricomycotina</taxon>
        <taxon>Agaricomycetes</taxon>
        <taxon>Agaricomycetidae</taxon>
        <taxon>Agaricales</taxon>
        <taxon>Agaricineae</taxon>
        <taxon>Strophariaceae</taxon>
        <taxon>Pholiota</taxon>
    </lineage>
</organism>
<evidence type="ECO:0000256" key="1">
    <source>
        <dbReference type="ARBA" id="ARBA00004123"/>
    </source>
</evidence>
<evidence type="ECO:0000313" key="12">
    <source>
        <dbReference type="Proteomes" id="UP000807469"/>
    </source>
</evidence>
<comment type="subcellular location">
    <subcellularLocation>
        <location evidence="1">Nucleus</location>
    </subcellularLocation>
</comment>
<dbReference type="SMART" id="SM01250">
    <property type="entry name" value="KAT11"/>
    <property type="match status" value="1"/>
</dbReference>
<evidence type="ECO:0000256" key="2">
    <source>
        <dbReference type="ARBA" id="ARBA00013184"/>
    </source>
</evidence>
<evidence type="ECO:0000256" key="8">
    <source>
        <dbReference type="ARBA" id="ARBA00023242"/>
    </source>
</evidence>
<keyword evidence="7" id="KW-0804">Transcription</keyword>
<keyword evidence="5" id="KW-0007">Acetylation</keyword>
<protein>
    <recommendedName>
        <fullName evidence="2">histone acetyltransferase</fullName>
        <ecNumber evidence="2">2.3.1.48</ecNumber>
    </recommendedName>
</protein>
<evidence type="ECO:0000256" key="4">
    <source>
        <dbReference type="ARBA" id="ARBA00022763"/>
    </source>
</evidence>
<dbReference type="EMBL" id="MU155182">
    <property type="protein sequence ID" value="KAF9481201.1"/>
    <property type="molecule type" value="Genomic_DNA"/>
</dbReference>
<keyword evidence="6" id="KW-0805">Transcription regulation</keyword>
<dbReference type="InterPro" id="IPR051236">
    <property type="entry name" value="HAT_RTT109-like"/>
</dbReference>
<dbReference type="InterPro" id="IPR013178">
    <property type="entry name" value="Histone_AcTrfase_Rtt109/CBP"/>
</dbReference>
<dbReference type="Proteomes" id="UP000807469">
    <property type="component" value="Unassembled WGS sequence"/>
</dbReference>
<dbReference type="Pfam" id="PF08214">
    <property type="entry name" value="HAT_KAT11"/>
    <property type="match status" value="1"/>
</dbReference>
<keyword evidence="12" id="KW-1185">Reference proteome</keyword>
<evidence type="ECO:0000256" key="6">
    <source>
        <dbReference type="ARBA" id="ARBA00023015"/>
    </source>
</evidence>
<dbReference type="PANTHER" id="PTHR31571">
    <property type="entry name" value="ALTERED INHERITANCE OF MITOCHONDRIA PROTEIN 6"/>
    <property type="match status" value="1"/>
</dbReference>
<comment type="catalytic activity">
    <reaction evidence="9">
        <text>L-lysyl-[histone] + acetyl-CoA = N(6)-acetyl-L-lysyl-[histone] + CoA + H(+)</text>
        <dbReference type="Rhea" id="RHEA:21992"/>
        <dbReference type="Rhea" id="RHEA-COMP:9845"/>
        <dbReference type="Rhea" id="RHEA-COMP:11338"/>
        <dbReference type="ChEBI" id="CHEBI:15378"/>
        <dbReference type="ChEBI" id="CHEBI:29969"/>
        <dbReference type="ChEBI" id="CHEBI:57287"/>
        <dbReference type="ChEBI" id="CHEBI:57288"/>
        <dbReference type="ChEBI" id="CHEBI:61930"/>
        <dbReference type="EC" id="2.3.1.48"/>
    </reaction>
    <physiologicalReaction direction="left-to-right" evidence="9">
        <dbReference type="Rhea" id="RHEA:21993"/>
    </physiologicalReaction>
</comment>
<evidence type="ECO:0000313" key="11">
    <source>
        <dbReference type="EMBL" id="KAF9481201.1"/>
    </source>
</evidence>
<dbReference type="GO" id="GO:0006974">
    <property type="term" value="P:DNA damage response"/>
    <property type="evidence" value="ECO:0007669"/>
    <property type="project" value="UniProtKB-KW"/>
</dbReference>
<dbReference type="InterPro" id="IPR016849">
    <property type="entry name" value="Rtt109"/>
</dbReference>
<dbReference type="PANTHER" id="PTHR31571:SF2">
    <property type="entry name" value="HISTONE ACETYLTRANSFERASE RTT109"/>
    <property type="match status" value="1"/>
</dbReference>
<feature type="region of interest" description="Disordered" evidence="10">
    <location>
        <begin position="78"/>
        <end position="106"/>
    </location>
</feature>
<dbReference type="GO" id="GO:0005634">
    <property type="term" value="C:nucleus"/>
    <property type="evidence" value="ECO:0007669"/>
    <property type="project" value="UniProtKB-SubCell"/>
</dbReference>
<dbReference type="GO" id="GO:0032931">
    <property type="term" value="F:histone H3K56 acetyltransferase activity"/>
    <property type="evidence" value="ECO:0007669"/>
    <property type="project" value="TreeGrafter"/>
</dbReference>